<accession>A0A1R3IW02</accession>
<evidence type="ECO:0000313" key="2">
    <source>
        <dbReference type="Proteomes" id="UP000187203"/>
    </source>
</evidence>
<name>A0A1R3IW02_9ROSI</name>
<dbReference type="EMBL" id="AWUE01017520">
    <property type="protein sequence ID" value="OMO86762.1"/>
    <property type="molecule type" value="Genomic_DNA"/>
</dbReference>
<gene>
    <name evidence="1" type="ORF">COLO4_20942</name>
</gene>
<comment type="caution">
    <text evidence="1">The sequence shown here is derived from an EMBL/GenBank/DDBJ whole genome shotgun (WGS) entry which is preliminary data.</text>
</comment>
<protein>
    <submittedName>
        <fullName evidence="1">Uncharacterized protein</fullName>
    </submittedName>
</protein>
<dbReference type="AlphaFoldDB" id="A0A1R3IW02"/>
<reference evidence="2" key="1">
    <citation type="submission" date="2013-09" db="EMBL/GenBank/DDBJ databases">
        <title>Corchorus olitorius genome sequencing.</title>
        <authorList>
            <person name="Alam M."/>
            <person name="Haque M.S."/>
            <person name="Islam M.S."/>
            <person name="Emdad E.M."/>
            <person name="Islam M.M."/>
            <person name="Ahmed B."/>
            <person name="Halim A."/>
            <person name="Hossen Q.M.M."/>
            <person name="Hossain M.Z."/>
            <person name="Ahmed R."/>
            <person name="Khan M.M."/>
            <person name="Islam R."/>
            <person name="Rashid M.M."/>
            <person name="Khan S.A."/>
            <person name="Rahman M.S."/>
            <person name="Alam M."/>
            <person name="Yahiya A.S."/>
            <person name="Khan M.S."/>
            <person name="Azam M.S."/>
            <person name="Haque T."/>
            <person name="Lashkar M.Z.H."/>
            <person name="Akhand A.I."/>
            <person name="Morshed G."/>
            <person name="Roy S."/>
            <person name="Uddin K.S."/>
            <person name="Rabeya T."/>
            <person name="Hossain A.S."/>
            <person name="Chowdhury A."/>
            <person name="Snigdha A.R."/>
            <person name="Mortoza M.S."/>
            <person name="Matin S.A."/>
            <person name="Hoque S.M.E."/>
            <person name="Islam M.K."/>
            <person name="Roy D.K."/>
            <person name="Haider R."/>
            <person name="Moosa M.M."/>
            <person name="Elias S.M."/>
            <person name="Hasan A.M."/>
            <person name="Jahan S."/>
            <person name="Shafiuddin M."/>
            <person name="Mahmood N."/>
            <person name="Shommy N.S."/>
        </authorList>
    </citation>
    <scope>NUCLEOTIDE SEQUENCE [LARGE SCALE GENOMIC DNA]</scope>
    <source>
        <strain evidence="2">cv. O-4</strain>
    </source>
</reference>
<proteinExistence type="predicted"/>
<organism evidence="1 2">
    <name type="scientific">Corchorus olitorius</name>
    <dbReference type="NCBI Taxonomy" id="93759"/>
    <lineage>
        <taxon>Eukaryota</taxon>
        <taxon>Viridiplantae</taxon>
        <taxon>Streptophyta</taxon>
        <taxon>Embryophyta</taxon>
        <taxon>Tracheophyta</taxon>
        <taxon>Spermatophyta</taxon>
        <taxon>Magnoliopsida</taxon>
        <taxon>eudicotyledons</taxon>
        <taxon>Gunneridae</taxon>
        <taxon>Pentapetalae</taxon>
        <taxon>rosids</taxon>
        <taxon>malvids</taxon>
        <taxon>Malvales</taxon>
        <taxon>Malvaceae</taxon>
        <taxon>Grewioideae</taxon>
        <taxon>Apeibeae</taxon>
        <taxon>Corchorus</taxon>
    </lineage>
</organism>
<sequence length="43" mass="5018">MTWHSELASFLELPWCSWNLADLSFEPCVCEKDDMLPCFVYCG</sequence>
<evidence type="ECO:0000313" key="1">
    <source>
        <dbReference type="EMBL" id="OMO86762.1"/>
    </source>
</evidence>
<keyword evidence="2" id="KW-1185">Reference proteome</keyword>
<dbReference type="Proteomes" id="UP000187203">
    <property type="component" value="Unassembled WGS sequence"/>
</dbReference>